<organism evidence="1 2">
    <name type="scientific">Enterobacter phage phiKDA1</name>
    <dbReference type="NCBI Taxonomy" id="1147139"/>
    <lineage>
        <taxon>Viruses</taxon>
        <taxon>Duplodnaviria</taxon>
        <taxon>Heunggongvirae</taxon>
        <taxon>Uroviricota</taxon>
        <taxon>Caudoviricetes</taxon>
        <taxon>Autographivirales</taxon>
        <taxon>Autoscriptoviridae</taxon>
        <taxon>Slopekvirinae</taxon>
        <taxon>Koutsourovirus</taxon>
        <taxon>Koutsourovirus Pec</taxon>
        <taxon>Koutsourovirus KDA1</taxon>
    </lineage>
</organism>
<sequence>MMKALAEMYRREALEQAALYRAKAAATEYSVAVAAWVSLAERSEREAFVWECAAR</sequence>
<proteinExistence type="predicted"/>
<dbReference type="Proteomes" id="UP000030740">
    <property type="component" value="Segment"/>
</dbReference>
<gene>
    <name evidence="1" type="ORF">phiKDA1_4</name>
</gene>
<evidence type="ECO:0000313" key="2">
    <source>
        <dbReference type="Proteomes" id="UP000030740"/>
    </source>
</evidence>
<name>A0A0A6Z5B0_9CAUD</name>
<protein>
    <submittedName>
        <fullName evidence="1">Uncharacterized protein</fullName>
    </submittedName>
</protein>
<dbReference type="EMBL" id="JQ267518">
    <property type="protein sequence ID" value="AFE86097.1"/>
    <property type="molecule type" value="Genomic_DNA"/>
</dbReference>
<accession>A0A0A6Z5B0</accession>
<keyword evidence="2" id="KW-1185">Reference proteome</keyword>
<evidence type="ECO:0000313" key="1">
    <source>
        <dbReference type="EMBL" id="AFE86097.1"/>
    </source>
</evidence>
<reference evidence="1 2" key="1">
    <citation type="submission" date="2011-12" db="EMBL/GenBank/DDBJ databases">
        <title>Genome of multiresistant Enterobacter cloacae podovirus phiKDA1 - a new EPS depolymerase producing member of phiKMV supergroup.</title>
        <authorList>
            <person name="Dabrowski K."/>
            <person name="Hejnowicz M.S."/>
            <person name="Gajewska J."/>
            <person name="Lobocka M.B."/>
        </authorList>
    </citation>
    <scope>NUCLEOTIDE SEQUENCE [LARGE SCALE GENOMIC DNA]</scope>
</reference>